<evidence type="ECO:0000256" key="2">
    <source>
        <dbReference type="ARBA" id="ARBA00008537"/>
    </source>
</evidence>
<feature type="region of interest" description="Disordered" evidence="8">
    <location>
        <begin position="552"/>
        <end position="598"/>
    </location>
</feature>
<keyword evidence="7 9" id="KW-0472">Membrane</keyword>
<feature type="region of interest" description="Disordered" evidence="8">
    <location>
        <begin position="1"/>
        <end position="29"/>
    </location>
</feature>
<feature type="transmembrane region" description="Helical" evidence="9">
    <location>
        <begin position="204"/>
        <end position="223"/>
    </location>
</feature>
<feature type="transmembrane region" description="Helical" evidence="9">
    <location>
        <begin position="47"/>
        <end position="68"/>
    </location>
</feature>
<dbReference type="EMBL" id="CP002017">
    <property type="protein sequence ID" value="ADG07727.1"/>
    <property type="molecule type" value="Genomic_DNA"/>
</dbReference>
<evidence type="ECO:0000313" key="12">
    <source>
        <dbReference type="Proteomes" id="UP000002368"/>
    </source>
</evidence>
<evidence type="ECO:0000256" key="4">
    <source>
        <dbReference type="ARBA" id="ARBA00022475"/>
    </source>
</evidence>
<keyword evidence="3" id="KW-0813">Transport</keyword>
<proteinExistence type="inferred from homology"/>
<comment type="subcellular location">
    <subcellularLocation>
        <location evidence="1">Cell membrane</location>
        <topology evidence="1">Multi-pass membrane protein</topology>
    </subcellularLocation>
</comment>
<evidence type="ECO:0000256" key="5">
    <source>
        <dbReference type="ARBA" id="ARBA00022692"/>
    </source>
</evidence>
<evidence type="ECO:0000256" key="1">
    <source>
        <dbReference type="ARBA" id="ARBA00004651"/>
    </source>
</evidence>
<dbReference type="InterPro" id="IPR004638">
    <property type="entry name" value="EmrB-like"/>
</dbReference>
<dbReference type="CDD" id="cd17503">
    <property type="entry name" value="MFS_LmrB_MDR_like"/>
    <property type="match status" value="1"/>
</dbReference>
<dbReference type="PROSITE" id="PS50850">
    <property type="entry name" value="MFS"/>
    <property type="match status" value="1"/>
</dbReference>
<dbReference type="RefSeq" id="WP_013077006.1">
    <property type="nucleotide sequence ID" value="NC_014098.1"/>
</dbReference>
<keyword evidence="6 9" id="KW-1133">Transmembrane helix</keyword>
<evidence type="ECO:0000256" key="3">
    <source>
        <dbReference type="ARBA" id="ARBA00022448"/>
    </source>
</evidence>
<feature type="transmembrane region" description="Helical" evidence="9">
    <location>
        <begin position="177"/>
        <end position="198"/>
    </location>
</feature>
<reference evidence="11 12" key="1">
    <citation type="journal article" date="2011" name="Stand. Genomic Sci.">
        <title>Complete genome sequence of the thermophilic, hydrogen-oxidizing Bacillus tusciae type strain (T2) and reclassification in the new genus, Kyrpidia gen. nov. as Kyrpidia tusciae comb. nov. and emendation of the family Alicyclobacillaceae da Costa and Rainey, 2010.</title>
        <authorList>
            <person name="Klenk H.P."/>
            <person name="Lapidus A."/>
            <person name="Chertkov O."/>
            <person name="Copeland A."/>
            <person name="Del Rio T.G."/>
            <person name="Nolan M."/>
            <person name="Lucas S."/>
            <person name="Chen F."/>
            <person name="Tice H."/>
            <person name="Cheng J.F."/>
            <person name="Han C."/>
            <person name="Bruce D."/>
            <person name="Goodwin L."/>
            <person name="Pitluck S."/>
            <person name="Pati A."/>
            <person name="Ivanova N."/>
            <person name="Mavromatis K."/>
            <person name="Daum C."/>
            <person name="Chen A."/>
            <person name="Palaniappan K."/>
            <person name="Chang Y.J."/>
            <person name="Land M."/>
            <person name="Hauser L."/>
            <person name="Jeffries C.D."/>
            <person name="Detter J.C."/>
            <person name="Rohde M."/>
            <person name="Abt B."/>
            <person name="Pukall R."/>
            <person name="Goker M."/>
            <person name="Bristow J."/>
            <person name="Markowitz V."/>
            <person name="Hugenholtz P."/>
            <person name="Eisen J.A."/>
        </authorList>
    </citation>
    <scope>NUCLEOTIDE SEQUENCE [LARGE SCALE GENOMIC DNA]</scope>
    <source>
        <strain evidence="11 12">DSM 2912</strain>
    </source>
</reference>
<dbReference type="InterPro" id="IPR020846">
    <property type="entry name" value="MFS_dom"/>
</dbReference>
<dbReference type="STRING" id="562970.Btus_3113"/>
<dbReference type="KEGG" id="bts:Btus_3113"/>
<feature type="transmembrane region" description="Helical" evidence="9">
    <location>
        <begin position="340"/>
        <end position="361"/>
    </location>
</feature>
<dbReference type="AlphaFoldDB" id="D5WWG2"/>
<feature type="transmembrane region" description="Helical" evidence="9">
    <location>
        <begin position="368"/>
        <end position="385"/>
    </location>
</feature>
<dbReference type="NCBIfam" id="TIGR00711">
    <property type="entry name" value="efflux_EmrB"/>
    <property type="match status" value="1"/>
</dbReference>
<feature type="transmembrane region" description="Helical" evidence="9">
    <location>
        <begin position="115"/>
        <end position="139"/>
    </location>
</feature>
<dbReference type="Gene3D" id="1.20.1250.20">
    <property type="entry name" value="MFS general substrate transporter like domains"/>
    <property type="match status" value="1"/>
</dbReference>
<feature type="transmembrane region" description="Helical" evidence="9">
    <location>
        <begin position="397"/>
        <end position="419"/>
    </location>
</feature>
<feature type="transmembrane region" description="Helical" evidence="9">
    <location>
        <begin position="440"/>
        <end position="456"/>
    </location>
</feature>
<feature type="transmembrane region" description="Helical" evidence="9">
    <location>
        <begin position="88"/>
        <end position="108"/>
    </location>
</feature>
<dbReference type="HOGENOM" id="CLU_000960_28_0_9"/>
<feature type="transmembrane region" description="Helical" evidence="9">
    <location>
        <begin position="303"/>
        <end position="328"/>
    </location>
</feature>
<evidence type="ECO:0000256" key="6">
    <source>
        <dbReference type="ARBA" id="ARBA00022989"/>
    </source>
</evidence>
<dbReference type="GO" id="GO:0022857">
    <property type="term" value="F:transmembrane transporter activity"/>
    <property type="evidence" value="ECO:0007669"/>
    <property type="project" value="InterPro"/>
</dbReference>
<feature type="transmembrane region" description="Helical" evidence="9">
    <location>
        <begin position="145"/>
        <end position="165"/>
    </location>
</feature>
<dbReference type="InterPro" id="IPR011701">
    <property type="entry name" value="MFS"/>
</dbReference>
<dbReference type="PANTHER" id="PTHR42718:SF9">
    <property type="entry name" value="MAJOR FACILITATOR SUPERFAMILY MULTIDRUG TRANSPORTER MFSC"/>
    <property type="match status" value="1"/>
</dbReference>
<evidence type="ECO:0000256" key="8">
    <source>
        <dbReference type="SAM" id="MobiDB-lite"/>
    </source>
</evidence>
<gene>
    <name evidence="11" type="ordered locus">Btus_3113</name>
</gene>
<evidence type="ECO:0000259" key="10">
    <source>
        <dbReference type="PROSITE" id="PS50850"/>
    </source>
</evidence>
<dbReference type="SUPFAM" id="SSF103473">
    <property type="entry name" value="MFS general substrate transporter"/>
    <property type="match status" value="1"/>
</dbReference>
<keyword evidence="12" id="KW-1185">Reference proteome</keyword>
<name>D5WWG2_KYRT2</name>
<dbReference type="eggNOG" id="COG2814">
    <property type="taxonomic scope" value="Bacteria"/>
</dbReference>
<dbReference type="Pfam" id="PF07690">
    <property type="entry name" value="MFS_1"/>
    <property type="match status" value="1"/>
</dbReference>
<feature type="transmembrane region" description="Helical" evidence="9">
    <location>
        <begin position="235"/>
        <end position="254"/>
    </location>
</feature>
<sequence>MDNPSENGGTRDSRPPTDAPSTEAGSSAVSGLGGAALGARLPEGMRFGPLMAVLMLGVFLAILNQTLLNVAIPHMMNEFNVSADTIQWVMTAYMLVNGVLIPISAFLMETFGSKTLFVVAMAFFTVGSLICGVATDFPLMLTGRIVQAVGGGILMPLVMNIFLAIFPPEARGRAMGFLGLGMIFAPAVGPTLSGWVVQYYTWRLLFYGMVPLGILVILMGVVYLRDIPHKHRPPLDLYGVVMSILGFGALLYGFSEAGSGGWGQTQVIAGLSVGAIGVFLFVLRELSAAEPMLDFRIFRYDMFALSSLINAIITMALFAGMFLLPIYLQNLRGFTPLQAGLLLLPGALIMGVMSPVSGALFDRMGPRPLAGVGLIITAVTTFEFTKLTMQTSYNHILALYVIRSFGMSLLMMPIMTAGLNQLPMVKNSHGTALSNTVRQVAGAIGTAFLTTVFTTRNDFHLRMYLDPINRYDPFVQQSVQQMVGAASSAGLPPAQAQGLGALGLYGSVAQQAAVQGIDDAFWWATGLTVLGLLFSFFLRDVRRDRKGAARGPVLTDGALAQESPSGTDPSGTDPSGPAPGRPSHRGPEGPLQPEGGQA</sequence>
<comment type="similarity">
    <text evidence="2">Belongs to the major facilitator superfamily. EmrB family.</text>
</comment>
<dbReference type="Proteomes" id="UP000002368">
    <property type="component" value="Chromosome"/>
</dbReference>
<dbReference type="PANTHER" id="PTHR42718">
    <property type="entry name" value="MAJOR FACILITATOR SUPERFAMILY MULTIDRUG TRANSPORTER MFSC"/>
    <property type="match status" value="1"/>
</dbReference>
<evidence type="ECO:0000313" key="11">
    <source>
        <dbReference type="EMBL" id="ADG07727.1"/>
    </source>
</evidence>
<feature type="transmembrane region" description="Helical" evidence="9">
    <location>
        <begin position="520"/>
        <end position="538"/>
    </location>
</feature>
<accession>D5WWG2</accession>
<evidence type="ECO:0000256" key="9">
    <source>
        <dbReference type="SAM" id="Phobius"/>
    </source>
</evidence>
<dbReference type="InterPro" id="IPR036259">
    <property type="entry name" value="MFS_trans_sf"/>
</dbReference>
<dbReference type="GO" id="GO:0005886">
    <property type="term" value="C:plasma membrane"/>
    <property type="evidence" value="ECO:0007669"/>
    <property type="project" value="UniProtKB-SubCell"/>
</dbReference>
<keyword evidence="5 9" id="KW-0812">Transmembrane</keyword>
<dbReference type="PRINTS" id="PR01036">
    <property type="entry name" value="TCRTETB"/>
</dbReference>
<keyword evidence="4" id="KW-1003">Cell membrane</keyword>
<feature type="compositionally biased region" description="Low complexity" evidence="8">
    <location>
        <begin position="588"/>
        <end position="598"/>
    </location>
</feature>
<dbReference type="Gene3D" id="1.20.1720.10">
    <property type="entry name" value="Multidrug resistance protein D"/>
    <property type="match status" value="1"/>
</dbReference>
<feature type="compositionally biased region" description="Polar residues" evidence="8">
    <location>
        <begin position="562"/>
        <end position="573"/>
    </location>
</feature>
<organism evidence="11 12">
    <name type="scientific">Kyrpidia tusciae (strain DSM 2912 / NBRC 15312 / T2)</name>
    <name type="common">Bacillus tusciae</name>
    <dbReference type="NCBI Taxonomy" id="562970"/>
    <lineage>
        <taxon>Bacteria</taxon>
        <taxon>Bacillati</taxon>
        <taxon>Bacillota</taxon>
        <taxon>Bacilli</taxon>
        <taxon>Bacillales</taxon>
        <taxon>Alicyclobacillaceae</taxon>
        <taxon>Kyrpidia</taxon>
    </lineage>
</organism>
<feature type="transmembrane region" description="Helical" evidence="9">
    <location>
        <begin position="266"/>
        <end position="283"/>
    </location>
</feature>
<evidence type="ECO:0000256" key="7">
    <source>
        <dbReference type="ARBA" id="ARBA00023136"/>
    </source>
</evidence>
<protein>
    <submittedName>
        <fullName evidence="11">Drug resistance transporter, EmrB/QacA subfamily</fullName>
    </submittedName>
</protein>
<feature type="domain" description="Major facilitator superfamily (MFS) profile" evidence="10">
    <location>
        <begin position="50"/>
        <end position="543"/>
    </location>
</feature>